<comment type="caution">
    <text evidence="1">The sequence shown here is derived from an EMBL/GenBank/DDBJ whole genome shotgun (WGS) entry which is preliminary data.</text>
</comment>
<reference evidence="1 2" key="1">
    <citation type="journal article" date="2022" name="DNA Res.">
        <title>Chromosomal-level genome assembly of the orchid tree Bauhinia variegata (Leguminosae; Cercidoideae) supports the allotetraploid origin hypothesis of Bauhinia.</title>
        <authorList>
            <person name="Zhong Y."/>
            <person name="Chen Y."/>
            <person name="Zheng D."/>
            <person name="Pang J."/>
            <person name="Liu Y."/>
            <person name="Luo S."/>
            <person name="Meng S."/>
            <person name="Qian L."/>
            <person name="Wei D."/>
            <person name="Dai S."/>
            <person name="Zhou R."/>
        </authorList>
    </citation>
    <scope>NUCLEOTIDE SEQUENCE [LARGE SCALE GENOMIC DNA]</scope>
    <source>
        <strain evidence="1">BV-YZ2020</strain>
    </source>
</reference>
<sequence>MAPRWKGKDAEARALEEPMSKIKSQLQSSLVQSNTIGFLCDNSVLIEVEAEQIGLLGRACFGQFRRQG</sequence>
<dbReference type="EMBL" id="CM039431">
    <property type="protein sequence ID" value="KAI4337450.1"/>
    <property type="molecule type" value="Genomic_DNA"/>
</dbReference>
<evidence type="ECO:0000313" key="1">
    <source>
        <dbReference type="EMBL" id="KAI4337450.1"/>
    </source>
</evidence>
<proteinExistence type="predicted"/>
<evidence type="ECO:0000313" key="2">
    <source>
        <dbReference type="Proteomes" id="UP000828941"/>
    </source>
</evidence>
<gene>
    <name evidence="1" type="ORF">L6164_015865</name>
</gene>
<protein>
    <submittedName>
        <fullName evidence="1">Uncharacterized protein</fullName>
    </submittedName>
</protein>
<organism evidence="1 2">
    <name type="scientific">Bauhinia variegata</name>
    <name type="common">Purple orchid tree</name>
    <name type="synonym">Phanera variegata</name>
    <dbReference type="NCBI Taxonomy" id="167791"/>
    <lineage>
        <taxon>Eukaryota</taxon>
        <taxon>Viridiplantae</taxon>
        <taxon>Streptophyta</taxon>
        <taxon>Embryophyta</taxon>
        <taxon>Tracheophyta</taxon>
        <taxon>Spermatophyta</taxon>
        <taxon>Magnoliopsida</taxon>
        <taxon>eudicotyledons</taxon>
        <taxon>Gunneridae</taxon>
        <taxon>Pentapetalae</taxon>
        <taxon>rosids</taxon>
        <taxon>fabids</taxon>
        <taxon>Fabales</taxon>
        <taxon>Fabaceae</taxon>
        <taxon>Cercidoideae</taxon>
        <taxon>Cercideae</taxon>
        <taxon>Bauhiniinae</taxon>
        <taxon>Bauhinia</taxon>
    </lineage>
</organism>
<keyword evidence="2" id="KW-1185">Reference proteome</keyword>
<dbReference type="Proteomes" id="UP000828941">
    <property type="component" value="Chromosome 6"/>
</dbReference>
<name>A0ACB9NLV8_BAUVA</name>
<accession>A0ACB9NLV8</accession>